<accession>A0A942TH52</accession>
<reference evidence="1 2" key="1">
    <citation type="submission" date="2021-05" db="EMBL/GenBank/DDBJ databases">
        <title>Novel Bacillus species.</title>
        <authorList>
            <person name="Liu G."/>
        </authorList>
    </citation>
    <scope>NUCLEOTIDE SEQUENCE [LARGE SCALE GENOMIC DNA]</scope>
    <source>
        <strain evidence="2">FJAT-49780</strain>
    </source>
</reference>
<dbReference type="Proteomes" id="UP000681414">
    <property type="component" value="Unassembled WGS sequence"/>
</dbReference>
<organism evidence="1 2">
    <name type="scientific">Lederbergia citri</name>
    <dbReference type="NCBI Taxonomy" id="2833580"/>
    <lineage>
        <taxon>Bacteria</taxon>
        <taxon>Bacillati</taxon>
        <taxon>Bacillota</taxon>
        <taxon>Bacilli</taxon>
        <taxon>Bacillales</taxon>
        <taxon>Bacillaceae</taxon>
        <taxon>Lederbergia</taxon>
    </lineage>
</organism>
<keyword evidence="2" id="KW-1185">Reference proteome</keyword>
<comment type="caution">
    <text evidence="1">The sequence shown here is derived from an EMBL/GenBank/DDBJ whole genome shotgun (WGS) entry which is preliminary data.</text>
</comment>
<dbReference type="InterPro" id="IPR026988">
    <property type="entry name" value="YaaC-like"/>
</dbReference>
<dbReference type="Pfam" id="PF14175">
    <property type="entry name" value="YaaC"/>
    <property type="match status" value="1"/>
</dbReference>
<evidence type="ECO:0000313" key="2">
    <source>
        <dbReference type="Proteomes" id="UP000681414"/>
    </source>
</evidence>
<dbReference type="AlphaFoldDB" id="A0A942TH52"/>
<gene>
    <name evidence="1" type="ORF">KHA97_23300</name>
</gene>
<dbReference type="EMBL" id="JAGYPG010000007">
    <property type="protein sequence ID" value="MBS4197966.1"/>
    <property type="molecule type" value="Genomic_DNA"/>
</dbReference>
<name>A0A942TH52_9BACI</name>
<proteinExistence type="predicted"/>
<protein>
    <submittedName>
        <fullName evidence="1">YaaC family protein</fullName>
    </submittedName>
</protein>
<sequence length="329" mass="39460">MFHFSNNLEVLSLYIEGDIWKRFSIFQSAETTQRYLKKCYTELKIEGSESKSYDNCYAFMYYLEQGEVFYNQAATSPLSVRPILLFYGLIHLIKACLLTVDPYYPNSTSVLAHGVSTRKRKKRHYKFLHDEIKVQKHGLCTFFSEQLFHVKQLEGEKFSMRDLLYLIVELEEMMQHIFGKPNMLALKYTEYKKWEMPKEIHESYFVDEKRLKELLNSKYPAEIRWNENNLELPTLKNQKIVSPPFRYHLFNQKLYLPAQLHPNMVLPDMIVHYLLLYNLSMISRYETEWWIDLIKTTPNSDYPLIKSFLEITEKKGPFLVEEYIRMKLL</sequence>
<evidence type="ECO:0000313" key="1">
    <source>
        <dbReference type="EMBL" id="MBS4197966.1"/>
    </source>
</evidence>